<keyword evidence="3" id="KW-0496">Mitochondrion</keyword>
<dbReference type="InterPro" id="IPR010793">
    <property type="entry name" value="Ribosomal_mL37/mL65"/>
</dbReference>
<evidence type="ECO:0000256" key="4">
    <source>
        <dbReference type="ARBA" id="ARBA00023274"/>
    </source>
</evidence>
<name>A0A8E0VD70_9TREM</name>
<keyword evidence="4" id="KW-0687">Ribonucleoprotein</keyword>
<comment type="caution">
    <text evidence="5">The sequence shown here is derived from an EMBL/GenBank/DDBJ whole genome shotgun (WGS) entry which is preliminary data.</text>
</comment>
<proteinExistence type="predicted"/>
<dbReference type="PANTHER" id="PTHR13014:SF3">
    <property type="entry name" value="LARGE RIBOSOMAL SUBUNIT PROTEIN ML65"/>
    <property type="match status" value="1"/>
</dbReference>
<evidence type="ECO:0000256" key="2">
    <source>
        <dbReference type="ARBA" id="ARBA00022980"/>
    </source>
</evidence>
<protein>
    <submittedName>
        <fullName evidence="5">28S ribosomal protein S30 mitochondrial</fullName>
    </submittedName>
</protein>
<evidence type="ECO:0000256" key="3">
    <source>
        <dbReference type="ARBA" id="ARBA00023128"/>
    </source>
</evidence>
<dbReference type="Pfam" id="PF07147">
    <property type="entry name" value="PDCD9"/>
    <property type="match status" value="1"/>
</dbReference>
<gene>
    <name evidence="5" type="ORF">FBUS_01861</name>
</gene>
<keyword evidence="2 5" id="KW-0689">Ribosomal protein</keyword>
<accession>A0A8E0VD70</accession>
<evidence type="ECO:0000313" key="6">
    <source>
        <dbReference type="Proteomes" id="UP000728185"/>
    </source>
</evidence>
<dbReference type="EMBL" id="LUCM01010405">
    <property type="protein sequence ID" value="KAA0185513.1"/>
    <property type="molecule type" value="Genomic_DNA"/>
</dbReference>
<dbReference type="GO" id="GO:0005762">
    <property type="term" value="C:mitochondrial large ribosomal subunit"/>
    <property type="evidence" value="ECO:0007669"/>
    <property type="project" value="TreeGrafter"/>
</dbReference>
<organism evidence="5 6">
    <name type="scientific">Fasciolopsis buskii</name>
    <dbReference type="NCBI Taxonomy" id="27845"/>
    <lineage>
        <taxon>Eukaryota</taxon>
        <taxon>Metazoa</taxon>
        <taxon>Spiralia</taxon>
        <taxon>Lophotrochozoa</taxon>
        <taxon>Platyhelminthes</taxon>
        <taxon>Trematoda</taxon>
        <taxon>Digenea</taxon>
        <taxon>Plagiorchiida</taxon>
        <taxon>Echinostomata</taxon>
        <taxon>Echinostomatoidea</taxon>
        <taxon>Fasciolidae</taxon>
        <taxon>Fasciolopsis</taxon>
    </lineage>
</organism>
<dbReference type="PANTHER" id="PTHR13014">
    <property type="entry name" value="MITOCHONDRIAL 28S RIBOSOMAL PROTEIN S30/P52 PRO-APOTOTIC PROTEIN"/>
    <property type="match status" value="1"/>
</dbReference>
<reference evidence="5" key="1">
    <citation type="submission" date="2019-05" db="EMBL/GenBank/DDBJ databases">
        <title>Annotation for the trematode Fasciolopsis buski.</title>
        <authorList>
            <person name="Choi Y.-J."/>
        </authorList>
    </citation>
    <scope>NUCLEOTIDE SEQUENCE</scope>
    <source>
        <strain evidence="5">HT</strain>
        <tissue evidence="5">Whole worm</tissue>
    </source>
</reference>
<evidence type="ECO:0000256" key="1">
    <source>
        <dbReference type="ARBA" id="ARBA00004173"/>
    </source>
</evidence>
<dbReference type="OrthoDB" id="6041973at2759"/>
<dbReference type="InterPro" id="IPR039982">
    <property type="entry name" value="Ribosomal_mL65"/>
</dbReference>
<sequence>MLISRQSYIPRICSHPFVTTSSTWKQPKHDRLRMRRHLPPPRHQFPFVHEAPVNILPEKPPVIPASWDSTVDKVKNLRFNHGDHLSSIPTTFEKLEELYHLEKNLWFHSLDLPLKSPEMLDFSKFITRTKLLDWSWELPSNHQSALGNRLAHQLSEQLLYLYRNPVNIYDQRPKSFNARKMRRIMLISSCMETAYQTIMSTQPASPFARGIHQIDEFARVETFLKRLYPREMWSSVSEVDEDLFDDVDETVLDDEGCVRYRIRADLAWQLRGPDPLQPFLSMDHPVCYDTKPSECLYRPEALDLKPVDCFKFSCLPKTHFRFASEFARSVAGYWSRNPFYEGDPCEFGLLGVLDARSAEQMWIDVSRLALSETSRSDIWIRSTLAEGLLTAFSWASAQAYNQGFTLYNELTYPFTTQILLFDHDHIQLLRYQLNSLVSLWQVEDCSTPYNLVWFSPKVKLFEFVDSLPCGVRVFPEAVSLLVASFLHPTDSDRSTKLLRPYLASGVMAPRDYAKCSVDGARSIPRLIPDTADMPDLNDSTPTETRSIKDLAHFTEGERKALEAARRSAQKLPLWMRTPGLPHPNEVFFYKLANQRELLDELSSEVPSLDGSLLGIPEKHEIIKASYRRLQRNRQARSRVEAPPRRWR</sequence>
<comment type="subcellular location">
    <subcellularLocation>
        <location evidence="1">Mitochondrion</location>
    </subcellularLocation>
</comment>
<dbReference type="AlphaFoldDB" id="A0A8E0VD70"/>
<dbReference type="GO" id="GO:0006412">
    <property type="term" value="P:translation"/>
    <property type="evidence" value="ECO:0007669"/>
    <property type="project" value="InterPro"/>
</dbReference>
<dbReference type="GO" id="GO:0003735">
    <property type="term" value="F:structural constituent of ribosome"/>
    <property type="evidence" value="ECO:0007669"/>
    <property type="project" value="InterPro"/>
</dbReference>
<dbReference type="Proteomes" id="UP000728185">
    <property type="component" value="Unassembled WGS sequence"/>
</dbReference>
<keyword evidence="6" id="KW-1185">Reference proteome</keyword>
<evidence type="ECO:0000313" key="5">
    <source>
        <dbReference type="EMBL" id="KAA0185513.1"/>
    </source>
</evidence>